<dbReference type="Proteomes" id="UP000516666">
    <property type="component" value="Chromosome"/>
</dbReference>
<organism evidence="1 2">
    <name type="scientific">Acinetobacter seifertii</name>
    <dbReference type="NCBI Taxonomy" id="1530123"/>
    <lineage>
        <taxon>Bacteria</taxon>
        <taxon>Pseudomonadati</taxon>
        <taxon>Pseudomonadota</taxon>
        <taxon>Gammaproteobacteria</taxon>
        <taxon>Moraxellales</taxon>
        <taxon>Moraxellaceae</taxon>
        <taxon>Acinetobacter</taxon>
        <taxon>Acinetobacter calcoaceticus/baumannii complex</taxon>
    </lineage>
</organism>
<accession>A0A7H2V4C9</accession>
<evidence type="ECO:0000313" key="2">
    <source>
        <dbReference type="Proteomes" id="UP000516666"/>
    </source>
</evidence>
<reference evidence="1 2" key="2">
    <citation type="submission" date="2020-09" db="EMBL/GenBank/DDBJ databases">
        <authorList>
            <person name="Chen F.-J."/>
            <person name="Lee Y.-T."/>
        </authorList>
    </citation>
    <scope>NUCLEOTIDE SEQUENCE [LARGE SCALE GENOMIC DNA]</scope>
    <source>
        <strain evidence="1 2">AS39</strain>
    </source>
</reference>
<dbReference type="RefSeq" id="WP_191011888.1">
    <property type="nucleotide sequence ID" value="NZ_CP061646.1"/>
</dbReference>
<gene>
    <name evidence="1" type="ORF">IC776_12070</name>
</gene>
<evidence type="ECO:0000313" key="1">
    <source>
        <dbReference type="EMBL" id="QNX71212.1"/>
    </source>
</evidence>
<dbReference type="AlphaFoldDB" id="A0A7H2V4C9"/>
<reference evidence="2" key="1">
    <citation type="submission" date="2020-09" db="EMBL/GenBank/DDBJ databases">
        <title>Clinical and molecular characterization of Acinetobacter seifertii in Taiwan.</title>
        <authorList>
            <person name="Li L.-H."/>
            <person name="Yang Y.-S."/>
            <person name="Sun J.-R."/>
            <person name="Huang T.-W."/>
            <person name="Huang W.-C."/>
            <person name="Wang Y.-C."/>
            <person name="Kuo T.-H."/>
            <person name="Kuo S.-C."/>
            <person name="Chen T.-L."/>
        </authorList>
    </citation>
    <scope>NUCLEOTIDE SEQUENCE [LARGE SCALE GENOMIC DNA]</scope>
    <source>
        <strain evidence="2">AS39</strain>
    </source>
</reference>
<proteinExistence type="predicted"/>
<name>A0A7H2V4C9_9GAMM</name>
<protein>
    <submittedName>
        <fullName evidence="1">Uncharacterized protein</fullName>
    </submittedName>
</protein>
<dbReference type="EMBL" id="CP061646">
    <property type="protein sequence ID" value="QNX71212.1"/>
    <property type="molecule type" value="Genomic_DNA"/>
</dbReference>
<sequence length="108" mass="12410">MKVFIILCKVHAVIDSIMPSTMTKAFVNCYINASSYEEAVNKILNQFTNDGIYLDEIESPIYEMPVTSWQLHIQEQYKSLSNEMLNQIEFENKIAKGEVVYGIFSGFN</sequence>